<dbReference type="GO" id="GO:0005524">
    <property type="term" value="F:ATP binding"/>
    <property type="evidence" value="ECO:0007669"/>
    <property type="project" value="UniProtKB-UniRule"/>
</dbReference>
<dbReference type="Proteomes" id="UP001164481">
    <property type="component" value="Chromosome"/>
</dbReference>
<comment type="subcellular location">
    <subcellularLocation>
        <location evidence="6">Cytoplasm</location>
    </subcellularLocation>
</comment>
<sequence>METKYLIAVSGGADSMFLLDKYKHKNIVVAHVNYNRRNDSNFDEELVRNYCEKNNIKLEILSLNKQDFLKGNFQDWARKARYSFFEKVYKKHNCNKLLIAHHKLDFLETYYMQKESNKMNFFYGIKKRSFIFDMHVYRPFLYKYTKKQIYKFCRKNKIPYRDDYSNFESKYTRNIVRKSLLQKNLFLLNLTFFKVVLINFFKSFKYKKVTKKFENLKQHNFQIKDFKGRYLNELIYLYLSELNLDLNINKHKILSVKSFILSDKTNKEYLLEKKYYLQKKQNKIVLINKEN</sequence>
<evidence type="ECO:0000256" key="6">
    <source>
        <dbReference type="HAMAP-Rule" id="MF_01161"/>
    </source>
</evidence>
<proteinExistence type="inferred from homology"/>
<dbReference type="Gene3D" id="3.40.50.620">
    <property type="entry name" value="HUPs"/>
    <property type="match status" value="1"/>
</dbReference>
<evidence type="ECO:0000313" key="9">
    <source>
        <dbReference type="Proteomes" id="UP001164481"/>
    </source>
</evidence>
<dbReference type="EC" id="6.3.4.19" evidence="6"/>
<dbReference type="NCBIfam" id="TIGR02432">
    <property type="entry name" value="lysidine_TilS_N"/>
    <property type="match status" value="1"/>
</dbReference>
<dbReference type="InterPro" id="IPR012094">
    <property type="entry name" value="tRNA_Ile_lys_synt"/>
</dbReference>
<protein>
    <recommendedName>
        <fullName evidence="6">tRNA(Ile)-lysidine synthase</fullName>
        <ecNumber evidence="6">6.3.4.19</ecNumber>
    </recommendedName>
    <alternativeName>
        <fullName evidence="6">tRNA(Ile)-2-lysyl-cytidine synthase</fullName>
    </alternativeName>
    <alternativeName>
        <fullName evidence="6">tRNA(Ile)-lysidine synthetase</fullName>
    </alternativeName>
</protein>
<dbReference type="CDD" id="cd01992">
    <property type="entry name" value="TilS_N"/>
    <property type="match status" value="1"/>
</dbReference>
<dbReference type="AlphaFoldDB" id="A0AAX3F2B8"/>
<keyword evidence="2 6" id="KW-0819">tRNA processing</keyword>
<dbReference type="GO" id="GO:0005737">
    <property type="term" value="C:cytoplasm"/>
    <property type="evidence" value="ECO:0007669"/>
    <property type="project" value="UniProtKB-SubCell"/>
</dbReference>
<keyword evidence="6" id="KW-0963">Cytoplasm</keyword>
<dbReference type="HAMAP" id="MF_01161">
    <property type="entry name" value="tRNA_Ile_lys_synt"/>
    <property type="match status" value="1"/>
</dbReference>
<dbReference type="InterPro" id="IPR011063">
    <property type="entry name" value="TilS/TtcA_N"/>
</dbReference>
<comment type="function">
    <text evidence="6">Ligates lysine onto the cytidine present at position 34 of the AUA codon-specific tRNA(Ile) that contains the anticodon CAU, in an ATP-dependent manner. Cytidine is converted to lysidine, thus changing the amino acid specificity of the tRNA from methionine to isoleucine.</text>
</comment>
<gene>
    <name evidence="6 8" type="primary">tilS</name>
    <name evidence="8" type="ORF">OIE46_03420</name>
</gene>
<evidence type="ECO:0000313" key="8">
    <source>
        <dbReference type="EMBL" id="UZW64392.1"/>
    </source>
</evidence>
<evidence type="ECO:0000256" key="2">
    <source>
        <dbReference type="ARBA" id="ARBA00022694"/>
    </source>
</evidence>
<keyword evidence="1 6" id="KW-0436">Ligase</keyword>
<keyword evidence="3 6" id="KW-0547">Nucleotide-binding</keyword>
<dbReference type="RefSeq" id="WP_154221654.1">
    <property type="nucleotide sequence ID" value="NZ_CP034544.1"/>
</dbReference>
<comment type="catalytic activity">
    <reaction evidence="5 6">
        <text>cytidine(34) in tRNA(Ile2) + L-lysine + ATP = lysidine(34) in tRNA(Ile2) + AMP + diphosphate + H(+)</text>
        <dbReference type="Rhea" id="RHEA:43744"/>
        <dbReference type="Rhea" id="RHEA-COMP:10625"/>
        <dbReference type="Rhea" id="RHEA-COMP:10670"/>
        <dbReference type="ChEBI" id="CHEBI:15378"/>
        <dbReference type="ChEBI" id="CHEBI:30616"/>
        <dbReference type="ChEBI" id="CHEBI:32551"/>
        <dbReference type="ChEBI" id="CHEBI:33019"/>
        <dbReference type="ChEBI" id="CHEBI:82748"/>
        <dbReference type="ChEBI" id="CHEBI:83665"/>
        <dbReference type="ChEBI" id="CHEBI:456215"/>
        <dbReference type="EC" id="6.3.4.19"/>
    </reaction>
</comment>
<dbReference type="InterPro" id="IPR014729">
    <property type="entry name" value="Rossmann-like_a/b/a_fold"/>
</dbReference>
<reference evidence="8" key="1">
    <citation type="submission" date="2022-10" db="EMBL/GenBank/DDBJ databases">
        <authorList>
            <person name="Wei X."/>
        </authorList>
    </citation>
    <scope>NUCLEOTIDE SEQUENCE</scope>
    <source>
        <strain evidence="8">SD2</strain>
    </source>
</reference>
<reference evidence="8" key="2">
    <citation type="submission" date="2022-11" db="EMBL/GenBank/DDBJ databases">
        <title>complete genomes of mycoplasma synoviae ZX313 strain and SD2 strain.</title>
        <authorList>
            <person name="Zhong Q."/>
        </authorList>
    </citation>
    <scope>NUCLEOTIDE SEQUENCE</scope>
    <source>
        <strain evidence="8">SD2</strain>
    </source>
</reference>
<feature type="domain" description="tRNA(Ile)-lysidine/2-thiocytidine synthase N-terminal" evidence="7">
    <location>
        <begin position="4"/>
        <end position="178"/>
    </location>
</feature>
<dbReference type="GO" id="GO:0032267">
    <property type="term" value="F:tRNA(Ile)-lysidine synthase activity"/>
    <property type="evidence" value="ECO:0007669"/>
    <property type="project" value="UniProtKB-EC"/>
</dbReference>
<evidence type="ECO:0000256" key="4">
    <source>
        <dbReference type="ARBA" id="ARBA00022840"/>
    </source>
</evidence>
<dbReference type="PANTHER" id="PTHR43033:SF1">
    <property type="entry name" value="TRNA(ILE)-LYSIDINE SYNTHASE-RELATED"/>
    <property type="match status" value="1"/>
</dbReference>
<keyword evidence="4 6" id="KW-0067">ATP-binding</keyword>
<organism evidence="8 9">
    <name type="scientific">Mycoplasmopsis synoviae</name>
    <name type="common">Mycoplasma synoviae</name>
    <dbReference type="NCBI Taxonomy" id="2109"/>
    <lineage>
        <taxon>Bacteria</taxon>
        <taxon>Bacillati</taxon>
        <taxon>Mycoplasmatota</taxon>
        <taxon>Mycoplasmoidales</taxon>
        <taxon>Metamycoplasmataceae</taxon>
        <taxon>Mycoplasmopsis</taxon>
    </lineage>
</organism>
<dbReference type="EMBL" id="CP107525">
    <property type="protein sequence ID" value="UZW64392.1"/>
    <property type="molecule type" value="Genomic_DNA"/>
</dbReference>
<comment type="domain">
    <text evidence="6">The N-terminal region contains the highly conserved SGGXDS motif, predicted to be a P-loop motif involved in ATP binding.</text>
</comment>
<evidence type="ECO:0000256" key="5">
    <source>
        <dbReference type="ARBA" id="ARBA00048539"/>
    </source>
</evidence>
<accession>A0AAX3F2B8</accession>
<dbReference type="SUPFAM" id="SSF52402">
    <property type="entry name" value="Adenine nucleotide alpha hydrolases-like"/>
    <property type="match status" value="1"/>
</dbReference>
<feature type="binding site" evidence="6">
    <location>
        <begin position="10"/>
        <end position="15"/>
    </location>
    <ligand>
        <name>ATP</name>
        <dbReference type="ChEBI" id="CHEBI:30616"/>
    </ligand>
</feature>
<name>A0AAX3F2B8_MYCSY</name>
<comment type="similarity">
    <text evidence="6">Belongs to the tRNA(Ile)-lysidine synthase family.</text>
</comment>
<evidence type="ECO:0000256" key="1">
    <source>
        <dbReference type="ARBA" id="ARBA00022598"/>
    </source>
</evidence>
<dbReference type="InterPro" id="IPR012795">
    <property type="entry name" value="tRNA_Ile_lys_synt_N"/>
</dbReference>
<evidence type="ECO:0000259" key="7">
    <source>
        <dbReference type="Pfam" id="PF01171"/>
    </source>
</evidence>
<evidence type="ECO:0000256" key="3">
    <source>
        <dbReference type="ARBA" id="ARBA00022741"/>
    </source>
</evidence>
<dbReference type="PANTHER" id="PTHR43033">
    <property type="entry name" value="TRNA(ILE)-LYSIDINE SYNTHASE-RELATED"/>
    <property type="match status" value="1"/>
</dbReference>
<dbReference type="Pfam" id="PF01171">
    <property type="entry name" value="ATP_bind_3"/>
    <property type="match status" value="1"/>
</dbReference>
<dbReference type="GO" id="GO:0006400">
    <property type="term" value="P:tRNA modification"/>
    <property type="evidence" value="ECO:0007669"/>
    <property type="project" value="UniProtKB-UniRule"/>
</dbReference>